<feature type="repeat" description="ANK" evidence="3">
    <location>
        <begin position="55"/>
        <end position="87"/>
    </location>
</feature>
<dbReference type="Proteomes" id="UP000717585">
    <property type="component" value="Unassembled WGS sequence"/>
</dbReference>
<dbReference type="SMART" id="SM00248">
    <property type="entry name" value="ANK"/>
    <property type="match status" value="6"/>
</dbReference>
<reference evidence="4" key="1">
    <citation type="submission" date="2021-05" db="EMBL/GenBank/DDBJ databases">
        <title>A free-living protist that lacks canonical eukaryotic 1 DNA replication and segregation systems.</title>
        <authorList>
            <person name="Salas-Leiva D.E."/>
            <person name="Tromer E.C."/>
            <person name="Curtis B.A."/>
            <person name="Jerlstrom-Hultqvist J."/>
            <person name="Kolisko M."/>
            <person name="Yi Z."/>
            <person name="Salas-Leiva J.S."/>
            <person name="Gallot-Lavallee L."/>
            <person name="Kops G.J.P.L."/>
            <person name="Archibald J.M."/>
            <person name="Simpson A.G.B."/>
            <person name="Roger A.J."/>
        </authorList>
    </citation>
    <scope>NUCLEOTIDE SEQUENCE</scope>
    <source>
        <strain evidence="4">BICM</strain>
    </source>
</reference>
<keyword evidence="1" id="KW-0677">Repeat</keyword>
<keyword evidence="2 3" id="KW-0040">ANK repeat</keyword>
<dbReference type="Gene3D" id="1.25.40.20">
    <property type="entry name" value="Ankyrin repeat-containing domain"/>
    <property type="match status" value="2"/>
</dbReference>
<evidence type="ECO:0000256" key="3">
    <source>
        <dbReference type="PROSITE-ProRule" id="PRU00023"/>
    </source>
</evidence>
<dbReference type="InterPro" id="IPR036770">
    <property type="entry name" value="Ankyrin_rpt-contain_sf"/>
</dbReference>
<dbReference type="Pfam" id="PF12796">
    <property type="entry name" value="Ank_2"/>
    <property type="match status" value="3"/>
</dbReference>
<dbReference type="AlphaFoldDB" id="A0A8J6B0E5"/>
<accession>A0A8J6B0E5</accession>
<feature type="repeat" description="ANK" evidence="3">
    <location>
        <begin position="155"/>
        <end position="187"/>
    </location>
</feature>
<comment type="caution">
    <text evidence="4">The sequence shown here is derived from an EMBL/GenBank/DDBJ whole genome shotgun (WGS) entry which is preliminary data.</text>
</comment>
<proteinExistence type="predicted"/>
<evidence type="ECO:0000256" key="1">
    <source>
        <dbReference type="ARBA" id="ARBA00022737"/>
    </source>
</evidence>
<protein>
    <submittedName>
        <fullName evidence="4">Ankyrin repeat protein</fullName>
    </submittedName>
</protein>
<dbReference type="GO" id="GO:0006396">
    <property type="term" value="P:RNA processing"/>
    <property type="evidence" value="ECO:0007669"/>
    <property type="project" value="TreeGrafter"/>
</dbReference>
<dbReference type="OrthoDB" id="194358at2759"/>
<dbReference type="GO" id="GO:0004540">
    <property type="term" value="F:RNA nuclease activity"/>
    <property type="evidence" value="ECO:0007669"/>
    <property type="project" value="TreeGrafter"/>
</dbReference>
<dbReference type="PROSITE" id="PS50088">
    <property type="entry name" value="ANK_REPEAT"/>
    <property type="match status" value="2"/>
</dbReference>
<dbReference type="PROSITE" id="PS50297">
    <property type="entry name" value="ANK_REP_REGION"/>
    <property type="match status" value="2"/>
</dbReference>
<organism evidence="4 5">
    <name type="scientific">Carpediemonas membranifera</name>
    <dbReference type="NCBI Taxonomy" id="201153"/>
    <lineage>
        <taxon>Eukaryota</taxon>
        <taxon>Metamonada</taxon>
        <taxon>Carpediemonas-like organisms</taxon>
        <taxon>Carpediemonas</taxon>
    </lineage>
</organism>
<evidence type="ECO:0000313" key="4">
    <source>
        <dbReference type="EMBL" id="KAG9392823.1"/>
    </source>
</evidence>
<dbReference type="EMBL" id="JAHDYR010000031">
    <property type="protein sequence ID" value="KAG9392823.1"/>
    <property type="molecule type" value="Genomic_DNA"/>
</dbReference>
<dbReference type="InterPro" id="IPR002110">
    <property type="entry name" value="Ankyrin_rpt"/>
</dbReference>
<evidence type="ECO:0000256" key="2">
    <source>
        <dbReference type="ARBA" id="ARBA00023043"/>
    </source>
</evidence>
<name>A0A8J6B0E5_9EUKA</name>
<dbReference type="PANTHER" id="PTHR24141:SF1">
    <property type="entry name" value="2-5A-DEPENDENT RIBONUCLEASE"/>
    <property type="match status" value="1"/>
</dbReference>
<dbReference type="GO" id="GO:0003723">
    <property type="term" value="F:RNA binding"/>
    <property type="evidence" value="ECO:0007669"/>
    <property type="project" value="TreeGrafter"/>
</dbReference>
<dbReference type="SUPFAM" id="SSF48403">
    <property type="entry name" value="Ankyrin repeat"/>
    <property type="match status" value="1"/>
</dbReference>
<dbReference type="PANTHER" id="PTHR24141">
    <property type="entry name" value="2-5A-DEPENDENT RIBONUCLEASE"/>
    <property type="match status" value="1"/>
</dbReference>
<gene>
    <name evidence="4" type="ORF">J8273_5756</name>
</gene>
<dbReference type="PRINTS" id="PR01415">
    <property type="entry name" value="ANKYRIN"/>
</dbReference>
<sequence length="263" mass="26934">MADILIAAGAAVTARGKDGGTPLLVSARSDDAALVGSVLVCPGATEDYVNSQGENGNTSAHYAAANGSVSVLAMLIERGADIRAPDWQRVTPTMVCCIRGDVACTRLCLDTGRVDLEAIDAHCNTCLTYAIRHGHAALAAMLMEAGAEVQVGKGAAQGPLHTAVESGMTDTVVGLLTRGADVNAARADHRTPLLLAVTSGRQDILGLILHQPGVALDTPGPDNVPALAWACRTRQQTAALSLIAAGADPNRRSDRTTPLSSAA</sequence>
<evidence type="ECO:0000313" key="5">
    <source>
        <dbReference type="Proteomes" id="UP000717585"/>
    </source>
</evidence>
<keyword evidence="5" id="KW-1185">Reference proteome</keyword>